<accession>A0ABX8VIF3</accession>
<dbReference type="RefSeq" id="WP_071947790.1">
    <property type="nucleotide sequence ID" value="NZ_BAAAVX010000016.1"/>
</dbReference>
<evidence type="ECO:0000313" key="2">
    <source>
        <dbReference type="Proteomes" id="UP000825367"/>
    </source>
</evidence>
<dbReference type="Proteomes" id="UP000825367">
    <property type="component" value="Chromosome"/>
</dbReference>
<evidence type="ECO:0008006" key="3">
    <source>
        <dbReference type="Google" id="ProtNLM"/>
    </source>
</evidence>
<proteinExistence type="predicted"/>
<reference evidence="1 2" key="1">
    <citation type="submission" date="2021-07" db="EMBL/GenBank/DDBJ databases">
        <title>Whole genome sequencing of non-tuberculosis mycobacteria type-strains.</title>
        <authorList>
            <person name="Igarashi Y."/>
            <person name="Osugi A."/>
            <person name="Mitarai S."/>
        </authorList>
    </citation>
    <scope>NUCLEOTIDE SEQUENCE [LARGE SCALE GENOMIC DNA]</scope>
    <source>
        <strain evidence="1 2">JCM 16370</strain>
    </source>
</reference>
<protein>
    <recommendedName>
        <fullName evidence="3">Bacteriophage protein</fullName>
    </recommendedName>
</protein>
<evidence type="ECO:0000313" key="1">
    <source>
        <dbReference type="EMBL" id="QYL17597.1"/>
    </source>
</evidence>
<organism evidence="1 2">
    <name type="scientific">Mycolicibacterium pallens</name>
    <dbReference type="NCBI Taxonomy" id="370524"/>
    <lineage>
        <taxon>Bacteria</taxon>
        <taxon>Bacillati</taxon>
        <taxon>Actinomycetota</taxon>
        <taxon>Actinomycetes</taxon>
        <taxon>Mycobacteriales</taxon>
        <taxon>Mycobacteriaceae</taxon>
        <taxon>Mycolicibacterium</taxon>
    </lineage>
</organism>
<gene>
    <name evidence="1" type="ORF">K0O64_03205</name>
</gene>
<dbReference type="EMBL" id="CP080333">
    <property type="protein sequence ID" value="QYL17597.1"/>
    <property type="molecule type" value="Genomic_DNA"/>
</dbReference>
<sequence length="252" mass="27324">MTATLNILRDKLFQFDWGRNRDGWEFEIHNQTPVDLVPIYFGTSNIDRADGPIKAGQIGYAKGIKSSSPPFLFDGPANADLGYRCGSTSARISIAAYADGTITREIAQDYDQRMSVDFPDTPGDRPQVVVFSWPDLWGPNYNGWEFELTNTCDHDLIFVPEITTNVASCPPRIASGATGLLKGKRRAKGGPANCNFAYRHPDHLSNAGGIAIAASGDATRARMTGSASGTTDILYTANPAANAVQTVTYLQR</sequence>
<keyword evidence="2" id="KW-1185">Reference proteome</keyword>
<name>A0ABX8VIF3_9MYCO</name>